<dbReference type="PANTHER" id="PTHR43273:SF8">
    <property type="entry name" value="RADICAL SAM DOMAIN PROTEIN"/>
    <property type="match status" value="1"/>
</dbReference>
<protein>
    <submittedName>
        <fullName evidence="8">Radical SAM protein</fullName>
    </submittedName>
</protein>
<keyword evidence="5" id="KW-0411">Iron-sulfur</keyword>
<evidence type="ECO:0000259" key="7">
    <source>
        <dbReference type="PROSITE" id="PS51918"/>
    </source>
</evidence>
<dbReference type="GO" id="GO:0046872">
    <property type="term" value="F:metal ion binding"/>
    <property type="evidence" value="ECO:0007669"/>
    <property type="project" value="UniProtKB-KW"/>
</dbReference>
<accession>A0A4U1JL14</accession>
<dbReference type="Pfam" id="PF04055">
    <property type="entry name" value="Radical_SAM"/>
    <property type="match status" value="1"/>
</dbReference>
<evidence type="ECO:0000256" key="3">
    <source>
        <dbReference type="ARBA" id="ARBA00022723"/>
    </source>
</evidence>
<name>A0A4U1JL14_9BACT</name>
<dbReference type="InterPro" id="IPR058240">
    <property type="entry name" value="rSAM_sf"/>
</dbReference>
<dbReference type="SUPFAM" id="SSF102114">
    <property type="entry name" value="Radical SAM enzymes"/>
    <property type="match status" value="1"/>
</dbReference>
<sequence length="415" mass="46568">MLQDIRRTAEYLNIVFKVSERCNLKCDYCYFFFAGDDSWKKHPPLVSPEVVDALGAFSARAAKKYGIERVTLIFHGGEPLLMPRARFADMCERLRKHEDGFRFDFGLQTNGVLVRDEWIDLFEKYQISVGVSLDGPPAVNDKHRLDLKDRGSYDRTVAGLRLLQEAAAQKRISAPGLLAVINPGADGGAVYRHFVHTLGVNDMSFLTPDYTWDSGVNEEIVRGVERYLLSACRAWLRDKNPKVHIRVFSELLSAMVSSQAMDLLRTYRDDYRNIISVSSNGDLAPEDTLRVVDPRFASMGLNIETHGLEDLVESDAWREQAEASLRRPEGCKACGWWNICKAGRPINRFSKALRFDNKSLYCKGLQDIYAEIAAFLVRNGIPLSEITSRIAAIDPAPAPEPGVAPENGQLASPPR</sequence>
<dbReference type="GO" id="GO:0016491">
    <property type="term" value="F:oxidoreductase activity"/>
    <property type="evidence" value="ECO:0007669"/>
    <property type="project" value="InterPro"/>
</dbReference>
<reference evidence="8 9" key="1">
    <citation type="submission" date="2019-04" db="EMBL/GenBank/DDBJ databases">
        <authorList>
            <person name="Li Y."/>
            <person name="Wang J."/>
        </authorList>
    </citation>
    <scope>NUCLEOTIDE SEQUENCE [LARGE SCALE GENOMIC DNA]</scope>
    <source>
        <strain evidence="8 9">DSM 14668</strain>
    </source>
</reference>
<dbReference type="Gene3D" id="3.20.20.70">
    <property type="entry name" value="Aldolase class I"/>
    <property type="match status" value="1"/>
</dbReference>
<evidence type="ECO:0000256" key="5">
    <source>
        <dbReference type="ARBA" id="ARBA00023014"/>
    </source>
</evidence>
<dbReference type="PANTHER" id="PTHR43273">
    <property type="entry name" value="ANAEROBIC SULFATASE-MATURATING ENZYME HOMOLOG ASLB-RELATED"/>
    <property type="match status" value="1"/>
</dbReference>
<keyword evidence="3" id="KW-0479">Metal-binding</keyword>
<dbReference type="AlphaFoldDB" id="A0A4U1JL14"/>
<evidence type="ECO:0000256" key="2">
    <source>
        <dbReference type="ARBA" id="ARBA00022691"/>
    </source>
</evidence>
<organism evidence="8 9">
    <name type="scientific">Polyangium fumosum</name>
    <dbReference type="NCBI Taxonomy" id="889272"/>
    <lineage>
        <taxon>Bacteria</taxon>
        <taxon>Pseudomonadati</taxon>
        <taxon>Myxococcota</taxon>
        <taxon>Polyangia</taxon>
        <taxon>Polyangiales</taxon>
        <taxon>Polyangiaceae</taxon>
        <taxon>Polyangium</taxon>
    </lineage>
</organism>
<dbReference type="PROSITE" id="PS51918">
    <property type="entry name" value="RADICAL_SAM"/>
    <property type="match status" value="1"/>
</dbReference>
<dbReference type="SFLD" id="SFLDS00029">
    <property type="entry name" value="Radical_SAM"/>
    <property type="match status" value="1"/>
</dbReference>
<dbReference type="CDD" id="cd01335">
    <property type="entry name" value="Radical_SAM"/>
    <property type="match status" value="1"/>
</dbReference>
<dbReference type="InterPro" id="IPR013785">
    <property type="entry name" value="Aldolase_TIM"/>
</dbReference>
<dbReference type="SFLD" id="SFLDG01067">
    <property type="entry name" value="SPASM/twitch_domain_containing"/>
    <property type="match status" value="1"/>
</dbReference>
<dbReference type="SFLD" id="SFLDG01072">
    <property type="entry name" value="dehydrogenase_like"/>
    <property type="match status" value="1"/>
</dbReference>
<comment type="caution">
    <text evidence="8">The sequence shown here is derived from an EMBL/GenBank/DDBJ whole genome shotgun (WGS) entry which is preliminary data.</text>
</comment>
<proteinExistence type="predicted"/>
<dbReference type="Proteomes" id="UP000309215">
    <property type="component" value="Unassembled WGS sequence"/>
</dbReference>
<evidence type="ECO:0000256" key="4">
    <source>
        <dbReference type="ARBA" id="ARBA00023004"/>
    </source>
</evidence>
<evidence type="ECO:0000256" key="6">
    <source>
        <dbReference type="SAM" id="MobiDB-lite"/>
    </source>
</evidence>
<dbReference type="EMBL" id="SSMQ01000002">
    <property type="protein sequence ID" value="TKD12755.1"/>
    <property type="molecule type" value="Genomic_DNA"/>
</dbReference>
<evidence type="ECO:0000256" key="1">
    <source>
        <dbReference type="ARBA" id="ARBA00001966"/>
    </source>
</evidence>
<dbReference type="GO" id="GO:0051536">
    <property type="term" value="F:iron-sulfur cluster binding"/>
    <property type="evidence" value="ECO:0007669"/>
    <property type="project" value="UniProtKB-KW"/>
</dbReference>
<gene>
    <name evidence="8" type="ORF">E8A74_03130</name>
</gene>
<comment type="cofactor">
    <cofactor evidence="1">
        <name>[4Fe-4S] cluster</name>
        <dbReference type="ChEBI" id="CHEBI:49883"/>
    </cofactor>
</comment>
<keyword evidence="2" id="KW-0949">S-adenosyl-L-methionine</keyword>
<evidence type="ECO:0000313" key="8">
    <source>
        <dbReference type="EMBL" id="TKD12755.1"/>
    </source>
</evidence>
<dbReference type="SFLD" id="SFLDG01386">
    <property type="entry name" value="main_SPASM_domain-containing"/>
    <property type="match status" value="1"/>
</dbReference>
<dbReference type="InterPro" id="IPR023867">
    <property type="entry name" value="Sulphatase_maturase_rSAM"/>
</dbReference>
<keyword evidence="9" id="KW-1185">Reference proteome</keyword>
<dbReference type="OrthoDB" id="9782387at2"/>
<dbReference type="RefSeq" id="WP_136927393.1">
    <property type="nucleotide sequence ID" value="NZ_SSMQ01000002.1"/>
</dbReference>
<keyword evidence="4" id="KW-0408">Iron</keyword>
<feature type="domain" description="Radical SAM core" evidence="7">
    <location>
        <begin position="8"/>
        <end position="233"/>
    </location>
</feature>
<feature type="region of interest" description="Disordered" evidence="6">
    <location>
        <begin position="396"/>
        <end position="415"/>
    </location>
</feature>
<evidence type="ECO:0000313" key="9">
    <source>
        <dbReference type="Proteomes" id="UP000309215"/>
    </source>
</evidence>
<dbReference type="InterPro" id="IPR007197">
    <property type="entry name" value="rSAM"/>
</dbReference>